<evidence type="ECO:0000313" key="2">
    <source>
        <dbReference type="Proteomes" id="UP000030653"/>
    </source>
</evidence>
<dbReference type="RefSeq" id="XP_040629589.1">
    <property type="nucleotide sequence ID" value="XM_040772508.1"/>
</dbReference>
<sequence>MDGVPRPLVILASLAQATPPLQLLDWYRAEGTQIVKKGRRGRDMDFDHSTRLSINCLTMQQHPHALEILRLIAILPDGAEKARLEEMFPTMTRQRELGEATRTLLQLALVEDYFGYLKVLAPIRNFMQHRYPPAQAAHWQELEQYYERLAQSGVHVGKSRGAECMKRPTKEFRNVVTVMRHALTTSTPPAPLIEAIVESARFAWVAKEDN</sequence>
<dbReference type="AlphaFoldDB" id="M5G3A3"/>
<dbReference type="HOGENOM" id="CLU_1310078_0_0_1"/>
<protein>
    <submittedName>
        <fullName evidence="1">Uncharacterized protein</fullName>
    </submittedName>
</protein>
<dbReference type="EMBL" id="JH795861">
    <property type="protein sequence ID" value="EJU02695.1"/>
    <property type="molecule type" value="Genomic_DNA"/>
</dbReference>
<keyword evidence="2" id="KW-1185">Reference proteome</keyword>
<dbReference type="STRING" id="1858805.M5G3A3"/>
<dbReference type="Proteomes" id="UP000030653">
    <property type="component" value="Unassembled WGS sequence"/>
</dbReference>
<dbReference type="OrthoDB" id="431454at2759"/>
<evidence type="ECO:0000313" key="1">
    <source>
        <dbReference type="EMBL" id="EJU02695.1"/>
    </source>
</evidence>
<dbReference type="GeneID" id="63687570"/>
<accession>M5G3A3</accession>
<organism evidence="1 2">
    <name type="scientific">Dacryopinax primogenitus (strain DJM 731)</name>
    <name type="common">Brown rot fungus</name>
    <dbReference type="NCBI Taxonomy" id="1858805"/>
    <lineage>
        <taxon>Eukaryota</taxon>
        <taxon>Fungi</taxon>
        <taxon>Dikarya</taxon>
        <taxon>Basidiomycota</taxon>
        <taxon>Agaricomycotina</taxon>
        <taxon>Dacrymycetes</taxon>
        <taxon>Dacrymycetales</taxon>
        <taxon>Dacrymycetaceae</taxon>
        <taxon>Dacryopinax</taxon>
    </lineage>
</organism>
<gene>
    <name evidence="1" type="ORF">DACRYDRAFT_21703</name>
</gene>
<reference evidence="1 2" key="1">
    <citation type="journal article" date="2012" name="Science">
        <title>The Paleozoic origin of enzymatic lignin decomposition reconstructed from 31 fungal genomes.</title>
        <authorList>
            <person name="Floudas D."/>
            <person name="Binder M."/>
            <person name="Riley R."/>
            <person name="Barry K."/>
            <person name="Blanchette R.A."/>
            <person name="Henrissat B."/>
            <person name="Martinez A.T."/>
            <person name="Otillar R."/>
            <person name="Spatafora J.W."/>
            <person name="Yadav J.S."/>
            <person name="Aerts A."/>
            <person name="Benoit I."/>
            <person name="Boyd A."/>
            <person name="Carlson A."/>
            <person name="Copeland A."/>
            <person name="Coutinho P.M."/>
            <person name="de Vries R.P."/>
            <person name="Ferreira P."/>
            <person name="Findley K."/>
            <person name="Foster B."/>
            <person name="Gaskell J."/>
            <person name="Glotzer D."/>
            <person name="Gorecki P."/>
            <person name="Heitman J."/>
            <person name="Hesse C."/>
            <person name="Hori C."/>
            <person name="Igarashi K."/>
            <person name="Jurgens J.A."/>
            <person name="Kallen N."/>
            <person name="Kersten P."/>
            <person name="Kohler A."/>
            <person name="Kuees U."/>
            <person name="Kumar T.K.A."/>
            <person name="Kuo A."/>
            <person name="LaButti K."/>
            <person name="Larrondo L.F."/>
            <person name="Lindquist E."/>
            <person name="Ling A."/>
            <person name="Lombard V."/>
            <person name="Lucas S."/>
            <person name="Lundell T."/>
            <person name="Martin R."/>
            <person name="McLaughlin D.J."/>
            <person name="Morgenstern I."/>
            <person name="Morin E."/>
            <person name="Murat C."/>
            <person name="Nagy L.G."/>
            <person name="Nolan M."/>
            <person name="Ohm R.A."/>
            <person name="Patyshakuliyeva A."/>
            <person name="Rokas A."/>
            <person name="Ruiz-Duenas F.J."/>
            <person name="Sabat G."/>
            <person name="Salamov A."/>
            <person name="Samejima M."/>
            <person name="Schmutz J."/>
            <person name="Slot J.C."/>
            <person name="St John F."/>
            <person name="Stenlid J."/>
            <person name="Sun H."/>
            <person name="Sun S."/>
            <person name="Syed K."/>
            <person name="Tsang A."/>
            <person name="Wiebenga A."/>
            <person name="Young D."/>
            <person name="Pisabarro A."/>
            <person name="Eastwood D.C."/>
            <person name="Martin F."/>
            <person name="Cullen D."/>
            <person name="Grigoriev I.V."/>
            <person name="Hibbett D.S."/>
        </authorList>
    </citation>
    <scope>NUCLEOTIDE SEQUENCE [LARGE SCALE GENOMIC DNA]</scope>
    <source>
        <strain evidence="1 2">DJM-731 SS1</strain>
    </source>
</reference>
<proteinExistence type="predicted"/>
<name>M5G3A3_DACPD</name>